<keyword evidence="5" id="KW-1185">Reference proteome</keyword>
<dbReference type="AlphaFoldDB" id="W7YQB4"/>
<sequence>MKMNERWILIALHETSGIGRKTISRLMRQGVFSQDMLHYNSRDWENHGFSVEQSNKLKQQISTSWIDKRKAEIESQGIQVLTAIDENYPVLLLESPEPPWVLYCRGRTDLLHSSSIAMVGTRVPTAYGRKVGTEIAKDLCSGGLTVVSGMARGIDSVCHESALVSAGNTIAVLGTAMDTIYPPENRSLYERIKDNGLLISEYPPGTASHPGLFPQRNRIIAGLSLGVLVVEADLRSGSLITTDAALEAGRDVFAVPGPITSPKSRGALGLIKQGAKMVISASDIFEEYESWLPKVIENTYNSKVQKATDVQQTDLTTEEFELYHVLEQGPFTLDELLQHSQWDFGHLHSVLLSLIIKMRITQLPGAIYKII</sequence>
<gene>
    <name evidence="4" type="ORF">JCM16418_3827</name>
</gene>
<dbReference type="OrthoDB" id="9785707at2"/>
<dbReference type="Proteomes" id="UP000019364">
    <property type="component" value="Unassembled WGS sequence"/>
</dbReference>
<feature type="domain" description="Smf/DprA SLOG" evidence="2">
    <location>
        <begin position="80"/>
        <end position="288"/>
    </location>
</feature>
<dbReference type="InterPro" id="IPR057666">
    <property type="entry name" value="DrpA_SLOG"/>
</dbReference>
<dbReference type="InterPro" id="IPR003488">
    <property type="entry name" value="DprA"/>
</dbReference>
<dbReference type="PANTHER" id="PTHR43022:SF1">
    <property type="entry name" value="PROTEIN SMF"/>
    <property type="match status" value="1"/>
</dbReference>
<dbReference type="GO" id="GO:0009294">
    <property type="term" value="P:DNA-mediated transformation"/>
    <property type="evidence" value="ECO:0007669"/>
    <property type="project" value="InterPro"/>
</dbReference>
<name>W7YQB4_9BACL</name>
<dbReference type="NCBIfam" id="TIGR00732">
    <property type="entry name" value="dprA"/>
    <property type="match status" value="1"/>
</dbReference>
<dbReference type="STRING" id="1236976.JCM16418_3827"/>
<comment type="similarity">
    <text evidence="1">Belongs to the DprA/Smf family.</text>
</comment>
<reference evidence="4 5" key="1">
    <citation type="journal article" date="2014" name="Genome Announc.">
        <title>Draft Genome Sequence of Paenibacillus pini JCM 16418T, Isolated from the Rhizosphere of Pine Tree.</title>
        <authorList>
            <person name="Yuki M."/>
            <person name="Oshima K."/>
            <person name="Suda W."/>
            <person name="Oshida Y."/>
            <person name="Kitamura K."/>
            <person name="Iida Y."/>
            <person name="Hattori M."/>
            <person name="Ohkuma M."/>
        </authorList>
    </citation>
    <scope>NUCLEOTIDE SEQUENCE [LARGE SCALE GENOMIC DNA]</scope>
    <source>
        <strain evidence="4 5">JCM 16418</strain>
    </source>
</reference>
<dbReference type="Pfam" id="PF02481">
    <property type="entry name" value="DNA_processg_A"/>
    <property type="match status" value="1"/>
</dbReference>
<dbReference type="eggNOG" id="COG0758">
    <property type="taxonomic scope" value="Bacteria"/>
</dbReference>
<dbReference type="Gene3D" id="1.10.10.10">
    <property type="entry name" value="Winged helix-like DNA-binding domain superfamily/Winged helix DNA-binding domain"/>
    <property type="match status" value="1"/>
</dbReference>
<organism evidence="4 5">
    <name type="scientific">Paenibacillus pini JCM 16418</name>
    <dbReference type="NCBI Taxonomy" id="1236976"/>
    <lineage>
        <taxon>Bacteria</taxon>
        <taxon>Bacillati</taxon>
        <taxon>Bacillota</taxon>
        <taxon>Bacilli</taxon>
        <taxon>Bacillales</taxon>
        <taxon>Paenibacillaceae</taxon>
        <taxon>Paenibacillus</taxon>
    </lineage>
</organism>
<evidence type="ECO:0000259" key="2">
    <source>
        <dbReference type="Pfam" id="PF02481"/>
    </source>
</evidence>
<proteinExistence type="inferred from homology"/>
<evidence type="ECO:0000313" key="4">
    <source>
        <dbReference type="EMBL" id="GAF09673.1"/>
    </source>
</evidence>
<dbReference type="Pfam" id="PF17782">
    <property type="entry name" value="WHD_DprA"/>
    <property type="match status" value="1"/>
</dbReference>
<dbReference type="InterPro" id="IPR036388">
    <property type="entry name" value="WH-like_DNA-bd_sf"/>
</dbReference>
<dbReference type="InterPro" id="IPR041614">
    <property type="entry name" value="DprA_WH"/>
</dbReference>
<evidence type="ECO:0000259" key="3">
    <source>
        <dbReference type="Pfam" id="PF17782"/>
    </source>
</evidence>
<dbReference type="SUPFAM" id="SSF102405">
    <property type="entry name" value="MCP/YpsA-like"/>
    <property type="match status" value="1"/>
</dbReference>
<dbReference type="Gene3D" id="3.40.50.450">
    <property type="match status" value="1"/>
</dbReference>
<accession>W7YQB4</accession>
<evidence type="ECO:0000313" key="5">
    <source>
        <dbReference type="Proteomes" id="UP000019364"/>
    </source>
</evidence>
<protein>
    <submittedName>
        <fullName evidence="4">Rossmann fold nucleotide-binding protein Smf</fullName>
    </submittedName>
</protein>
<feature type="domain" description="DprA winged helix" evidence="3">
    <location>
        <begin position="311"/>
        <end position="365"/>
    </location>
</feature>
<comment type="caution">
    <text evidence="4">The sequence shown here is derived from an EMBL/GenBank/DDBJ whole genome shotgun (WGS) entry which is preliminary data.</text>
</comment>
<evidence type="ECO:0000256" key="1">
    <source>
        <dbReference type="ARBA" id="ARBA00006525"/>
    </source>
</evidence>
<dbReference type="EMBL" id="BAVZ01000014">
    <property type="protein sequence ID" value="GAF09673.1"/>
    <property type="molecule type" value="Genomic_DNA"/>
</dbReference>
<dbReference type="PANTHER" id="PTHR43022">
    <property type="entry name" value="PROTEIN SMF"/>
    <property type="match status" value="1"/>
</dbReference>